<accession>A0A0G0YMU4</accession>
<dbReference type="AlphaFoldDB" id="A0A0G0YMU4"/>
<proteinExistence type="predicted"/>
<evidence type="ECO:0000313" key="1">
    <source>
        <dbReference type="EMBL" id="KKS37954.1"/>
    </source>
</evidence>
<reference evidence="1 2" key="1">
    <citation type="journal article" date="2015" name="Nature">
        <title>rRNA introns, odd ribosomes, and small enigmatic genomes across a large radiation of phyla.</title>
        <authorList>
            <person name="Brown C.T."/>
            <person name="Hug L.A."/>
            <person name="Thomas B.C."/>
            <person name="Sharon I."/>
            <person name="Castelle C.J."/>
            <person name="Singh A."/>
            <person name="Wilkins M.J."/>
            <person name="Williams K.H."/>
            <person name="Banfield J.F."/>
        </authorList>
    </citation>
    <scope>NUCLEOTIDE SEQUENCE [LARGE SCALE GENOMIC DNA]</scope>
</reference>
<dbReference type="Proteomes" id="UP000033847">
    <property type="component" value="Unassembled WGS sequence"/>
</dbReference>
<protein>
    <submittedName>
        <fullName evidence="1">Uncharacterized protein</fullName>
    </submittedName>
</protein>
<organism evidence="1 2">
    <name type="scientific">candidate division WWE3 bacterium GW2011_GWF1_42_14</name>
    <dbReference type="NCBI Taxonomy" id="1619138"/>
    <lineage>
        <taxon>Bacteria</taxon>
        <taxon>Katanobacteria</taxon>
    </lineage>
</organism>
<name>A0A0G0YMU4_UNCKA</name>
<sequence length="93" mass="10480">MPQKSYLVAYLVQISEFVGKVVIVAVTRYEPPLIKVFNTLEEANGAVFGITGVCLPELVPISKEIFWSRIEKLKKEDEKLAPMDFGPVLKRLT</sequence>
<dbReference type="EMBL" id="LCCU01000010">
    <property type="protein sequence ID" value="KKS37954.1"/>
    <property type="molecule type" value="Genomic_DNA"/>
</dbReference>
<comment type="caution">
    <text evidence="1">The sequence shown here is derived from an EMBL/GenBank/DDBJ whole genome shotgun (WGS) entry which is preliminary data.</text>
</comment>
<gene>
    <name evidence="1" type="ORF">UV00_C0010G0026</name>
</gene>
<evidence type="ECO:0000313" key="2">
    <source>
        <dbReference type="Proteomes" id="UP000033847"/>
    </source>
</evidence>